<dbReference type="PROSITE" id="PS51257">
    <property type="entry name" value="PROKAR_LIPOPROTEIN"/>
    <property type="match status" value="1"/>
</dbReference>
<name>A0A143PC12_9STAP</name>
<organism evidence="3 4">
    <name type="scientific">Staphylococcus condimenti</name>
    <dbReference type="NCBI Taxonomy" id="70255"/>
    <lineage>
        <taxon>Bacteria</taxon>
        <taxon>Bacillati</taxon>
        <taxon>Bacillota</taxon>
        <taxon>Bacilli</taxon>
        <taxon>Bacillales</taxon>
        <taxon>Staphylococcaceae</taxon>
        <taxon>Staphylococcus</taxon>
    </lineage>
</organism>
<dbReference type="KEGG" id="scv:A4G25_06665"/>
<dbReference type="Proteomes" id="UP000293854">
    <property type="component" value="Unassembled WGS sequence"/>
</dbReference>
<dbReference type="Proteomes" id="UP000595942">
    <property type="component" value="Chromosome"/>
</dbReference>
<keyword evidence="1" id="KW-0732">Signal</keyword>
<dbReference type="EMBL" id="RQTE01000041">
    <property type="protein sequence ID" value="RZI04009.1"/>
    <property type="molecule type" value="Genomic_DNA"/>
</dbReference>
<evidence type="ECO:0008006" key="6">
    <source>
        <dbReference type="Google" id="ProtNLM"/>
    </source>
</evidence>
<evidence type="ECO:0000313" key="4">
    <source>
        <dbReference type="Proteomes" id="UP000293854"/>
    </source>
</evidence>
<feature type="chain" id="PRO_5044548789" description="Lipoprotein" evidence="1">
    <location>
        <begin position="23"/>
        <end position="107"/>
    </location>
</feature>
<reference evidence="2 5" key="2">
    <citation type="submission" date="2021-01" db="EMBL/GenBank/DDBJ databases">
        <title>FDA dAtabase for Regulatory Grade micrObial Sequences (FDA-ARGOS): Supporting development and validation of Infectious Disease Dx tests.</title>
        <authorList>
            <person name="Sproer C."/>
            <person name="Gronow S."/>
            <person name="Severitt S."/>
            <person name="Schroder I."/>
            <person name="Tallon L."/>
            <person name="Sadzewicz L."/>
            <person name="Zhao X."/>
            <person name="Boylan J."/>
            <person name="Ott S."/>
            <person name="Bowen H."/>
            <person name="Vavikolanu K."/>
            <person name="Mehta A."/>
            <person name="Aluvathingal J."/>
            <person name="Nadendla S."/>
            <person name="Lowell S."/>
            <person name="Myers T."/>
            <person name="Yan Y."/>
            <person name="Sichtig H."/>
        </authorList>
    </citation>
    <scope>NUCLEOTIDE SEQUENCE [LARGE SCALE GENOMIC DNA]</scope>
    <source>
        <strain evidence="2 5">FDAARGOS_1148</strain>
    </source>
</reference>
<evidence type="ECO:0000313" key="2">
    <source>
        <dbReference type="EMBL" id="QQS82560.1"/>
    </source>
</evidence>
<evidence type="ECO:0000313" key="3">
    <source>
        <dbReference type="EMBL" id="RZI04009.1"/>
    </source>
</evidence>
<protein>
    <recommendedName>
        <fullName evidence="6">Lipoprotein</fullName>
    </recommendedName>
</protein>
<proteinExistence type="predicted"/>
<evidence type="ECO:0000313" key="5">
    <source>
        <dbReference type="Proteomes" id="UP000595942"/>
    </source>
</evidence>
<dbReference type="OrthoDB" id="2414315at2"/>
<dbReference type="RefSeq" id="WP_047131410.1">
    <property type="nucleotide sequence ID" value="NZ_CP015114.1"/>
</dbReference>
<dbReference type="AlphaFoldDB" id="A0A143PC12"/>
<accession>A0A143PC12</accession>
<gene>
    <name evidence="3" type="ORF">EIG99_01985</name>
    <name evidence="2" type="ORF">I6J05_11870</name>
</gene>
<sequence length="107" mass="12156">MRKLLGLSLLLVILLAACGNKVDGKYVNKKEHVTLVANDEKKTARLIVEPFGAPVEIKGKIDTDKKAITFEEDGESLKFNYEFDKEQLVLYEEKESKEKGIKLDKEE</sequence>
<dbReference type="GeneID" id="93727542"/>
<reference evidence="3 4" key="1">
    <citation type="submission" date="2018-11" db="EMBL/GenBank/DDBJ databases">
        <title>Genomic profiling of Staphylococcus species from a Poultry farm system in KwaZulu-Natal, South Africa.</title>
        <authorList>
            <person name="Amoako D.G."/>
            <person name="Somboro A.M."/>
            <person name="Abia A.L.K."/>
            <person name="Bester L.A."/>
            <person name="Essack S.Y."/>
        </authorList>
    </citation>
    <scope>NUCLEOTIDE SEQUENCE [LARGE SCALE GENOMIC DNA]</scope>
    <source>
        <strain evidence="3 4">SA11</strain>
    </source>
</reference>
<dbReference type="EMBL" id="CP068073">
    <property type="protein sequence ID" value="QQS82560.1"/>
    <property type="molecule type" value="Genomic_DNA"/>
</dbReference>
<feature type="signal peptide" evidence="1">
    <location>
        <begin position="1"/>
        <end position="22"/>
    </location>
</feature>
<keyword evidence="5" id="KW-1185">Reference proteome</keyword>
<evidence type="ECO:0000256" key="1">
    <source>
        <dbReference type="SAM" id="SignalP"/>
    </source>
</evidence>